<organism evidence="5 6">
    <name type="scientific">Mycena alexandri</name>
    <dbReference type="NCBI Taxonomy" id="1745969"/>
    <lineage>
        <taxon>Eukaryota</taxon>
        <taxon>Fungi</taxon>
        <taxon>Dikarya</taxon>
        <taxon>Basidiomycota</taxon>
        <taxon>Agaricomycotina</taxon>
        <taxon>Agaricomycetes</taxon>
        <taxon>Agaricomycetidae</taxon>
        <taxon>Agaricales</taxon>
        <taxon>Marasmiineae</taxon>
        <taxon>Mycenaceae</taxon>
        <taxon>Mycena</taxon>
    </lineage>
</organism>
<dbReference type="AlphaFoldDB" id="A0AAD6XGT1"/>
<evidence type="ECO:0000313" key="6">
    <source>
        <dbReference type="Proteomes" id="UP001218188"/>
    </source>
</evidence>
<dbReference type="GO" id="GO:0005829">
    <property type="term" value="C:cytosol"/>
    <property type="evidence" value="ECO:0007669"/>
    <property type="project" value="TreeGrafter"/>
</dbReference>
<dbReference type="SUPFAM" id="SSF56214">
    <property type="entry name" value="4'-phosphopantetheinyl transferase"/>
    <property type="match status" value="2"/>
</dbReference>
<evidence type="ECO:0000256" key="1">
    <source>
        <dbReference type="ARBA" id="ARBA00013172"/>
    </source>
</evidence>
<comment type="caution">
    <text evidence="5">The sequence shown here is derived from an EMBL/GenBank/DDBJ whole genome shotgun (WGS) entry which is preliminary data.</text>
</comment>
<dbReference type="GO" id="GO:0019878">
    <property type="term" value="P:lysine biosynthetic process via aminoadipic acid"/>
    <property type="evidence" value="ECO:0007669"/>
    <property type="project" value="TreeGrafter"/>
</dbReference>
<dbReference type="InterPro" id="IPR008278">
    <property type="entry name" value="4-PPantetheinyl_Trfase_dom"/>
</dbReference>
<dbReference type="GO" id="GO:0008897">
    <property type="term" value="F:holo-[acyl-carrier-protein] synthase activity"/>
    <property type="evidence" value="ECO:0007669"/>
    <property type="project" value="UniProtKB-EC"/>
</dbReference>
<keyword evidence="2" id="KW-0808">Transferase</keyword>
<evidence type="ECO:0000256" key="2">
    <source>
        <dbReference type="ARBA" id="ARBA00022679"/>
    </source>
</evidence>
<dbReference type="EMBL" id="JARJCM010000001">
    <property type="protein sequence ID" value="KAJ7047585.1"/>
    <property type="molecule type" value="Genomic_DNA"/>
</dbReference>
<dbReference type="Gene3D" id="3.90.470.20">
    <property type="entry name" value="4'-phosphopantetheinyl transferase domain"/>
    <property type="match status" value="2"/>
</dbReference>
<evidence type="ECO:0000259" key="4">
    <source>
        <dbReference type="Pfam" id="PF22624"/>
    </source>
</evidence>
<keyword evidence="6" id="KW-1185">Reference proteome</keyword>
<evidence type="ECO:0000313" key="5">
    <source>
        <dbReference type="EMBL" id="KAJ7047585.1"/>
    </source>
</evidence>
<accession>A0AAD6XGT1</accession>
<sequence length="263" mass="29213">MHVQAIKYEPTLFSDELYQRALLLLDPESSARIKRFYRREDACRTLIGRFLPRMLLHARGVALLDMKFGATEAGKPFITTSGVDPSIAYNVSHDNGLIAIVSSANTHNPPAFTIGVDVMKVRIPGRESFASFVETVGDQLTVHEHRLISSAANQQEGLERFFWMWTAKEAYTKALGLGLGFDFRRVEFDPALDVLRVDGIAPSGWQFNKFRVIQGADNYQGVVAEFVGGNAASIVISESSPQEWLSVLDATSFIENAIQELKS</sequence>
<feature type="domain" description="4'-phosphopantetheinyl transferase N-terminal" evidence="4">
    <location>
        <begin position="16"/>
        <end position="103"/>
    </location>
</feature>
<proteinExistence type="predicted"/>
<dbReference type="EC" id="2.7.8.7" evidence="1"/>
<dbReference type="Pfam" id="PF22624">
    <property type="entry name" value="AASDHPPT_N"/>
    <property type="match status" value="1"/>
</dbReference>
<dbReference type="Pfam" id="PF01648">
    <property type="entry name" value="ACPS"/>
    <property type="match status" value="1"/>
</dbReference>
<feature type="domain" description="4'-phosphopantetheinyl transferase" evidence="3">
    <location>
        <begin position="114"/>
        <end position="190"/>
    </location>
</feature>
<dbReference type="InterPro" id="IPR055066">
    <property type="entry name" value="AASDHPPT_N"/>
</dbReference>
<gene>
    <name evidence="5" type="ORF">C8F04DRAFT_985714</name>
</gene>
<dbReference type="GO" id="GO:0000287">
    <property type="term" value="F:magnesium ion binding"/>
    <property type="evidence" value="ECO:0007669"/>
    <property type="project" value="InterPro"/>
</dbReference>
<dbReference type="InterPro" id="IPR050559">
    <property type="entry name" value="P-Pant_transferase_sf"/>
</dbReference>
<protein>
    <recommendedName>
        <fullName evidence="1">holo-[acyl-carrier-protein] synthase</fullName>
        <ecNumber evidence="1">2.7.8.7</ecNumber>
    </recommendedName>
</protein>
<dbReference type="InterPro" id="IPR037143">
    <property type="entry name" value="4-PPantetheinyl_Trfase_dom_sf"/>
</dbReference>
<dbReference type="Proteomes" id="UP001218188">
    <property type="component" value="Unassembled WGS sequence"/>
</dbReference>
<evidence type="ECO:0000259" key="3">
    <source>
        <dbReference type="Pfam" id="PF01648"/>
    </source>
</evidence>
<dbReference type="PANTHER" id="PTHR12215:SF10">
    <property type="entry name" value="L-AMINOADIPATE-SEMIALDEHYDE DEHYDROGENASE-PHOSPHOPANTETHEINYL TRANSFERASE"/>
    <property type="match status" value="1"/>
</dbReference>
<dbReference type="PANTHER" id="PTHR12215">
    <property type="entry name" value="PHOSPHOPANTETHEINE TRANSFERASE"/>
    <property type="match status" value="1"/>
</dbReference>
<name>A0AAD6XGT1_9AGAR</name>
<reference evidence="5" key="1">
    <citation type="submission" date="2023-03" db="EMBL/GenBank/DDBJ databases">
        <title>Massive genome expansion in bonnet fungi (Mycena s.s.) driven by repeated elements and novel gene families across ecological guilds.</title>
        <authorList>
            <consortium name="Lawrence Berkeley National Laboratory"/>
            <person name="Harder C.B."/>
            <person name="Miyauchi S."/>
            <person name="Viragh M."/>
            <person name="Kuo A."/>
            <person name="Thoen E."/>
            <person name="Andreopoulos B."/>
            <person name="Lu D."/>
            <person name="Skrede I."/>
            <person name="Drula E."/>
            <person name="Henrissat B."/>
            <person name="Morin E."/>
            <person name="Kohler A."/>
            <person name="Barry K."/>
            <person name="LaButti K."/>
            <person name="Morin E."/>
            <person name="Salamov A."/>
            <person name="Lipzen A."/>
            <person name="Mereny Z."/>
            <person name="Hegedus B."/>
            <person name="Baldrian P."/>
            <person name="Stursova M."/>
            <person name="Weitz H."/>
            <person name="Taylor A."/>
            <person name="Grigoriev I.V."/>
            <person name="Nagy L.G."/>
            <person name="Martin F."/>
            <person name="Kauserud H."/>
        </authorList>
    </citation>
    <scope>NUCLEOTIDE SEQUENCE</scope>
    <source>
        <strain evidence="5">CBHHK200</strain>
    </source>
</reference>